<evidence type="ECO:0000313" key="3">
    <source>
        <dbReference type="Proteomes" id="UP000295416"/>
    </source>
</evidence>
<dbReference type="CDD" id="cd00093">
    <property type="entry name" value="HTH_XRE"/>
    <property type="match status" value="1"/>
</dbReference>
<sequence>MKLKCRLRIILAEKNIPQGEFADKVGIAQTTISLLARDRTLPGLMNAYKIARGLDMPIEKIWVIDDD</sequence>
<dbReference type="GO" id="GO:0003677">
    <property type="term" value="F:DNA binding"/>
    <property type="evidence" value="ECO:0007669"/>
    <property type="project" value="UniProtKB-KW"/>
</dbReference>
<dbReference type="InterPro" id="IPR001387">
    <property type="entry name" value="Cro/C1-type_HTH"/>
</dbReference>
<organism evidence="2 3">
    <name type="scientific">Scopulibacillus darangshiensis</name>
    <dbReference type="NCBI Taxonomy" id="442528"/>
    <lineage>
        <taxon>Bacteria</taxon>
        <taxon>Bacillati</taxon>
        <taxon>Bacillota</taxon>
        <taxon>Bacilli</taxon>
        <taxon>Bacillales</taxon>
        <taxon>Sporolactobacillaceae</taxon>
        <taxon>Scopulibacillus</taxon>
    </lineage>
</organism>
<protein>
    <submittedName>
        <fullName evidence="2">DNA-binding XRE family transcriptional regulator</fullName>
    </submittedName>
</protein>
<keyword evidence="2" id="KW-0238">DNA-binding</keyword>
<dbReference type="EMBL" id="SLXK01000001">
    <property type="protein sequence ID" value="TCP32203.1"/>
    <property type="molecule type" value="Genomic_DNA"/>
</dbReference>
<name>A0A4R2PAT7_9BACL</name>
<dbReference type="SMART" id="SM00530">
    <property type="entry name" value="HTH_XRE"/>
    <property type="match status" value="1"/>
</dbReference>
<feature type="domain" description="HTH cro/C1-type" evidence="1">
    <location>
        <begin position="7"/>
        <end position="61"/>
    </location>
</feature>
<dbReference type="Gene3D" id="1.10.260.40">
    <property type="entry name" value="lambda repressor-like DNA-binding domains"/>
    <property type="match status" value="1"/>
</dbReference>
<evidence type="ECO:0000313" key="2">
    <source>
        <dbReference type="EMBL" id="TCP32203.1"/>
    </source>
</evidence>
<dbReference type="Proteomes" id="UP000295416">
    <property type="component" value="Unassembled WGS sequence"/>
</dbReference>
<accession>A0A4R2PAT7</accession>
<proteinExistence type="predicted"/>
<dbReference type="SUPFAM" id="SSF47413">
    <property type="entry name" value="lambda repressor-like DNA-binding domains"/>
    <property type="match status" value="1"/>
</dbReference>
<dbReference type="InterPro" id="IPR010982">
    <property type="entry name" value="Lambda_DNA-bd_dom_sf"/>
</dbReference>
<dbReference type="AlphaFoldDB" id="A0A4R2PAT7"/>
<gene>
    <name evidence="2" type="ORF">EV207_101181</name>
</gene>
<dbReference type="RefSeq" id="WP_132742704.1">
    <property type="nucleotide sequence ID" value="NZ_SLXK01000001.1"/>
</dbReference>
<keyword evidence="3" id="KW-1185">Reference proteome</keyword>
<reference evidence="2 3" key="1">
    <citation type="submission" date="2019-03" db="EMBL/GenBank/DDBJ databases">
        <title>Genomic Encyclopedia of Type Strains, Phase IV (KMG-IV): sequencing the most valuable type-strain genomes for metagenomic binning, comparative biology and taxonomic classification.</title>
        <authorList>
            <person name="Goeker M."/>
        </authorList>
    </citation>
    <scope>NUCLEOTIDE SEQUENCE [LARGE SCALE GENOMIC DNA]</scope>
    <source>
        <strain evidence="2 3">DSM 19377</strain>
    </source>
</reference>
<dbReference type="OrthoDB" id="2680009at2"/>
<evidence type="ECO:0000259" key="1">
    <source>
        <dbReference type="PROSITE" id="PS50943"/>
    </source>
</evidence>
<dbReference type="PROSITE" id="PS50943">
    <property type="entry name" value="HTH_CROC1"/>
    <property type="match status" value="1"/>
</dbReference>
<comment type="caution">
    <text evidence="2">The sequence shown here is derived from an EMBL/GenBank/DDBJ whole genome shotgun (WGS) entry which is preliminary data.</text>
</comment>
<dbReference type="Pfam" id="PF01381">
    <property type="entry name" value="HTH_3"/>
    <property type="match status" value="1"/>
</dbReference>